<dbReference type="FunFam" id="3.40.50.12160:FF:000003">
    <property type="entry name" value="CDK5 regulatory subunit-associated protein 1"/>
    <property type="match status" value="1"/>
</dbReference>
<sequence>MTVKIGVISLGCAKNRIDTEEMLAQLQDDYEFVQDMAEADIMLINTCAFINDAKEESINTILEAEQQKKFGKVRGIIVTGCLPERFRDELKETLPRVDAFLGTSAYKEIKDAINAVALGNKYESYPDHTLDEHFSGRVITTMPPTAYVKIADGCDNCCSYCVIPSIRGRFQSRRAEDILAEIASLAEQGYNEIILIAQDTTGYGKDLAEDVNLAKLMDRAAQVPGVKWLRVLYSYPDGITDELLSVMCSHDNIVKYLDIPIQHTDNVILKQMNRKNTWESTQEVIEKVRKASPDFVIRSTVIVGFPGEERENVIHLYQDLKKFQLDHLGVFSYSQEEGTKAAEMPGQIDEEEKEFRRDSVLNTQSSISLDRNQARVGRVYEVLIEGKDEHSGLYYGRSYAEAPEVDGKIFIKTEETLEAGQYYKVKITMAYSYDCTGELIK</sequence>
<keyword evidence="2 10" id="KW-0004">4Fe-4S</keyword>
<evidence type="ECO:0000256" key="8">
    <source>
        <dbReference type="ARBA" id="ARBA00023014"/>
    </source>
</evidence>
<dbReference type="SUPFAM" id="SSF102114">
    <property type="entry name" value="Radical SAM enzymes"/>
    <property type="match status" value="1"/>
</dbReference>
<dbReference type="SFLD" id="SFLDG01082">
    <property type="entry name" value="B12-binding_domain_containing"/>
    <property type="match status" value="1"/>
</dbReference>
<dbReference type="SMART" id="SM00729">
    <property type="entry name" value="Elp3"/>
    <property type="match status" value="1"/>
</dbReference>
<evidence type="ECO:0000256" key="5">
    <source>
        <dbReference type="ARBA" id="ARBA00022691"/>
    </source>
</evidence>
<dbReference type="GO" id="GO:0035599">
    <property type="term" value="F:aspartic acid methylthiotransferase activity"/>
    <property type="evidence" value="ECO:0007669"/>
    <property type="project" value="TreeGrafter"/>
</dbReference>
<dbReference type="EMBL" id="LAYJ01000078">
    <property type="protein sequence ID" value="KKI51447.1"/>
    <property type="molecule type" value="Genomic_DNA"/>
</dbReference>
<dbReference type="PANTHER" id="PTHR43837">
    <property type="entry name" value="RIBOSOMAL PROTEIN S12 METHYLTHIOTRANSFERASE RIMO"/>
    <property type="match status" value="1"/>
</dbReference>
<dbReference type="GO" id="GO:0051539">
    <property type="term" value="F:4 iron, 4 sulfur cluster binding"/>
    <property type="evidence" value="ECO:0007669"/>
    <property type="project" value="UniProtKB-UniRule"/>
</dbReference>
<dbReference type="Pfam" id="PF04055">
    <property type="entry name" value="Radical_SAM"/>
    <property type="match status" value="1"/>
</dbReference>
<dbReference type="InterPro" id="IPR005840">
    <property type="entry name" value="Ribosomal_uS12_MeSTrfase_RimO"/>
</dbReference>
<evidence type="ECO:0000259" key="12">
    <source>
        <dbReference type="PROSITE" id="PS51449"/>
    </source>
</evidence>
<evidence type="ECO:0000256" key="7">
    <source>
        <dbReference type="ARBA" id="ARBA00023004"/>
    </source>
</evidence>
<dbReference type="PROSITE" id="PS01278">
    <property type="entry name" value="MTTASE_RADICAL"/>
    <property type="match status" value="1"/>
</dbReference>
<gene>
    <name evidence="10" type="primary">rimO</name>
    <name evidence="14" type="ORF">CHK_1235</name>
</gene>
<keyword evidence="3 10" id="KW-0963">Cytoplasm</keyword>
<dbReference type="FunFam" id="3.80.30.20:FF:000001">
    <property type="entry name" value="tRNA-2-methylthio-N(6)-dimethylallyladenosine synthase 2"/>
    <property type="match status" value="1"/>
</dbReference>
<dbReference type="PROSITE" id="PS51918">
    <property type="entry name" value="RADICAL_SAM"/>
    <property type="match status" value="1"/>
</dbReference>
<dbReference type="GO" id="GO:0035597">
    <property type="term" value="F:tRNA-2-methylthio-N(6)-dimethylallyladenosine(37) synthase activity"/>
    <property type="evidence" value="ECO:0007669"/>
    <property type="project" value="UniProtKB-EC"/>
</dbReference>
<dbReference type="CDD" id="cd01335">
    <property type="entry name" value="Radical_SAM"/>
    <property type="match status" value="1"/>
</dbReference>
<dbReference type="InterPro" id="IPR005839">
    <property type="entry name" value="Methylthiotransferase"/>
</dbReference>
<dbReference type="Pfam" id="PF18693">
    <property type="entry name" value="TRAM_2"/>
    <property type="match status" value="1"/>
</dbReference>
<feature type="binding site" evidence="10">
    <location>
        <position position="47"/>
    </location>
    <ligand>
        <name>[4Fe-4S] cluster</name>
        <dbReference type="ChEBI" id="CHEBI:49883"/>
        <label>1</label>
    </ligand>
</feature>
<evidence type="ECO:0000256" key="2">
    <source>
        <dbReference type="ARBA" id="ARBA00022485"/>
    </source>
</evidence>
<dbReference type="InterPro" id="IPR002792">
    <property type="entry name" value="TRAM_dom"/>
</dbReference>
<dbReference type="HAMAP" id="MF_01865">
    <property type="entry name" value="MTTase_RimO"/>
    <property type="match status" value="1"/>
</dbReference>
<comment type="catalytic activity">
    <reaction evidence="10">
        <text>L-aspartate(89)-[ribosomal protein uS12]-hydrogen + (sulfur carrier)-SH + AH2 + 2 S-adenosyl-L-methionine = 3-methylsulfanyl-L-aspartate(89)-[ribosomal protein uS12]-hydrogen + (sulfur carrier)-H + 5'-deoxyadenosine + L-methionine + A + S-adenosyl-L-homocysteine + 2 H(+)</text>
        <dbReference type="Rhea" id="RHEA:37087"/>
        <dbReference type="Rhea" id="RHEA-COMP:10460"/>
        <dbReference type="Rhea" id="RHEA-COMP:10461"/>
        <dbReference type="Rhea" id="RHEA-COMP:14737"/>
        <dbReference type="Rhea" id="RHEA-COMP:14739"/>
        <dbReference type="ChEBI" id="CHEBI:13193"/>
        <dbReference type="ChEBI" id="CHEBI:15378"/>
        <dbReference type="ChEBI" id="CHEBI:17319"/>
        <dbReference type="ChEBI" id="CHEBI:17499"/>
        <dbReference type="ChEBI" id="CHEBI:29917"/>
        <dbReference type="ChEBI" id="CHEBI:29961"/>
        <dbReference type="ChEBI" id="CHEBI:57844"/>
        <dbReference type="ChEBI" id="CHEBI:57856"/>
        <dbReference type="ChEBI" id="CHEBI:59789"/>
        <dbReference type="ChEBI" id="CHEBI:64428"/>
        <dbReference type="ChEBI" id="CHEBI:73599"/>
        <dbReference type="EC" id="2.8.4.4"/>
    </reaction>
</comment>
<dbReference type="STRING" id="270498.CHK_1235"/>
<reference evidence="14 15" key="1">
    <citation type="submission" date="2015-04" db="EMBL/GenBank/DDBJ databases">
        <title>Draft genome sequence of bacteremic isolate Catabacter hongkongensis type strain HKU16T.</title>
        <authorList>
            <person name="Lau S.K."/>
            <person name="Teng J.L."/>
            <person name="Huang Y."/>
            <person name="Curreem S.O."/>
            <person name="Tsui S.K."/>
            <person name="Woo P.C."/>
        </authorList>
    </citation>
    <scope>NUCLEOTIDE SEQUENCE [LARGE SCALE GENOMIC DNA]</scope>
    <source>
        <strain evidence="14 15">HKU16</strain>
    </source>
</reference>
<comment type="caution">
    <text evidence="14">The sequence shown here is derived from an EMBL/GenBank/DDBJ whole genome shotgun (WGS) entry which is preliminary data.</text>
</comment>
<dbReference type="InterPro" id="IPR038135">
    <property type="entry name" value="Methylthiotransferase_N_sf"/>
</dbReference>
<dbReference type="GO" id="GO:0005829">
    <property type="term" value="C:cytosol"/>
    <property type="evidence" value="ECO:0007669"/>
    <property type="project" value="TreeGrafter"/>
</dbReference>
<dbReference type="InterPro" id="IPR012340">
    <property type="entry name" value="NA-bd_OB-fold"/>
</dbReference>
<keyword evidence="7 10" id="KW-0408">Iron</keyword>
<feature type="binding site" evidence="10">
    <location>
        <position position="81"/>
    </location>
    <ligand>
        <name>[4Fe-4S] cluster</name>
        <dbReference type="ChEBI" id="CHEBI:49883"/>
        <label>1</label>
    </ligand>
</feature>
<dbReference type="InterPro" id="IPR058240">
    <property type="entry name" value="rSAM_sf"/>
</dbReference>
<comment type="similarity">
    <text evidence="10">Belongs to the methylthiotransferase family. RimO subfamily.</text>
</comment>
<comment type="cofactor">
    <cofactor evidence="10">
        <name>[4Fe-4S] cluster</name>
        <dbReference type="ChEBI" id="CHEBI:49883"/>
    </cofactor>
    <text evidence="10">Binds 2 [4Fe-4S] clusters. One cluster is coordinated with 3 cysteines and an exchangeable S-adenosyl-L-methionine.</text>
</comment>
<evidence type="ECO:0000256" key="9">
    <source>
        <dbReference type="ARBA" id="ARBA00051425"/>
    </source>
</evidence>
<dbReference type="Gene3D" id="3.40.50.12160">
    <property type="entry name" value="Methylthiotransferase, N-terminal domain"/>
    <property type="match status" value="1"/>
</dbReference>
<dbReference type="InterPro" id="IPR020612">
    <property type="entry name" value="Methylthiotransferase_CS"/>
</dbReference>
<dbReference type="PATRIC" id="fig|270498.16.peg.194"/>
<dbReference type="GO" id="GO:0103039">
    <property type="term" value="F:protein methylthiotransferase activity"/>
    <property type="evidence" value="ECO:0007669"/>
    <property type="project" value="UniProtKB-EC"/>
</dbReference>
<dbReference type="Proteomes" id="UP000034076">
    <property type="component" value="Unassembled WGS sequence"/>
</dbReference>
<keyword evidence="15" id="KW-1185">Reference proteome</keyword>
<dbReference type="InterPro" id="IPR007197">
    <property type="entry name" value="rSAM"/>
</dbReference>
<accession>A0A0M2NLZ0</accession>
<comment type="catalytic activity">
    <reaction evidence="9">
        <text>N(6)-dimethylallyladenosine(37) in tRNA + (sulfur carrier)-SH + AH2 + 2 S-adenosyl-L-methionine = 2-methylsulfanyl-N(6)-dimethylallyladenosine(37) in tRNA + (sulfur carrier)-H + 5'-deoxyadenosine + L-methionine + A + S-adenosyl-L-homocysteine + 2 H(+)</text>
        <dbReference type="Rhea" id="RHEA:37067"/>
        <dbReference type="Rhea" id="RHEA-COMP:10375"/>
        <dbReference type="Rhea" id="RHEA-COMP:10376"/>
        <dbReference type="Rhea" id="RHEA-COMP:14737"/>
        <dbReference type="Rhea" id="RHEA-COMP:14739"/>
        <dbReference type="ChEBI" id="CHEBI:13193"/>
        <dbReference type="ChEBI" id="CHEBI:15378"/>
        <dbReference type="ChEBI" id="CHEBI:17319"/>
        <dbReference type="ChEBI" id="CHEBI:17499"/>
        <dbReference type="ChEBI" id="CHEBI:29917"/>
        <dbReference type="ChEBI" id="CHEBI:57844"/>
        <dbReference type="ChEBI" id="CHEBI:57856"/>
        <dbReference type="ChEBI" id="CHEBI:59789"/>
        <dbReference type="ChEBI" id="CHEBI:64428"/>
        <dbReference type="ChEBI" id="CHEBI:74415"/>
        <dbReference type="ChEBI" id="CHEBI:74417"/>
        <dbReference type="EC" id="2.8.4.3"/>
    </reaction>
</comment>
<dbReference type="GO" id="GO:0046872">
    <property type="term" value="F:metal ion binding"/>
    <property type="evidence" value="ECO:0007669"/>
    <property type="project" value="UniProtKB-KW"/>
</dbReference>
<dbReference type="InterPro" id="IPR023404">
    <property type="entry name" value="rSAM_horseshoe"/>
</dbReference>
<dbReference type="OrthoDB" id="9805215at2"/>
<keyword evidence="8 10" id="KW-0411">Iron-sulfur</keyword>
<feature type="domain" description="MTTase N-terminal" evidence="12">
    <location>
        <begin position="3"/>
        <end position="118"/>
    </location>
</feature>
<proteinExistence type="inferred from homology"/>
<dbReference type="PROSITE" id="PS51449">
    <property type="entry name" value="MTTASE_N"/>
    <property type="match status" value="1"/>
</dbReference>
<dbReference type="NCBIfam" id="TIGR00089">
    <property type="entry name" value="MiaB/RimO family radical SAM methylthiotransferase"/>
    <property type="match status" value="1"/>
</dbReference>
<evidence type="ECO:0000313" key="15">
    <source>
        <dbReference type="Proteomes" id="UP000034076"/>
    </source>
</evidence>
<dbReference type="InterPro" id="IPR006638">
    <property type="entry name" value="Elp3/MiaA/NifB-like_rSAM"/>
</dbReference>
<dbReference type="AlphaFoldDB" id="A0A0M2NLZ0"/>
<comment type="function">
    <text evidence="10">Catalyzes the methylthiolation of an aspartic acid residue of ribosomal protein uS12.</text>
</comment>
<dbReference type="SFLD" id="SFLDG01061">
    <property type="entry name" value="methylthiotransferase"/>
    <property type="match status" value="1"/>
</dbReference>
<evidence type="ECO:0000256" key="10">
    <source>
        <dbReference type="HAMAP-Rule" id="MF_01865"/>
    </source>
</evidence>
<protein>
    <recommendedName>
        <fullName evidence="10">Ribosomal protein uS12 methylthiotransferase RimO</fullName>
        <shortName evidence="10">uS12 MTTase</shortName>
        <shortName evidence="10">uS12 methylthiotransferase</shortName>
        <ecNumber evidence="10">2.8.4.4</ecNumber>
    </recommendedName>
    <alternativeName>
        <fullName evidence="10">Ribosomal protein uS12 (aspartate-C(3))-methylthiotransferase</fullName>
    </alternativeName>
    <alternativeName>
        <fullName evidence="10">Ribosome maturation factor RimO</fullName>
    </alternativeName>
</protein>
<evidence type="ECO:0000256" key="3">
    <source>
        <dbReference type="ARBA" id="ARBA00022490"/>
    </source>
</evidence>
<comment type="subcellular location">
    <subcellularLocation>
        <location evidence="10">Cytoplasm</location>
    </subcellularLocation>
</comment>
<feature type="binding site" evidence="10">
    <location>
        <position position="154"/>
    </location>
    <ligand>
        <name>[4Fe-4S] cluster</name>
        <dbReference type="ChEBI" id="CHEBI:49883"/>
        <label>2</label>
        <note>4Fe-4S-S-AdoMet</note>
    </ligand>
</feature>
<organism evidence="14 15">
    <name type="scientific">Christensenella hongkongensis</name>
    <dbReference type="NCBI Taxonomy" id="270498"/>
    <lineage>
        <taxon>Bacteria</taxon>
        <taxon>Bacillati</taxon>
        <taxon>Bacillota</taxon>
        <taxon>Clostridia</taxon>
        <taxon>Christensenellales</taxon>
        <taxon>Christensenellaceae</taxon>
        <taxon>Christensenella</taxon>
    </lineage>
</organism>
<dbReference type="SFLD" id="SFLDF00274">
    <property type="entry name" value="ribosomal_protein_S12_methylth"/>
    <property type="match status" value="1"/>
</dbReference>
<dbReference type="InterPro" id="IPR013848">
    <property type="entry name" value="Methylthiotransferase_N"/>
</dbReference>
<evidence type="ECO:0000256" key="6">
    <source>
        <dbReference type="ARBA" id="ARBA00022723"/>
    </source>
</evidence>
<evidence type="ECO:0000259" key="13">
    <source>
        <dbReference type="PROSITE" id="PS51918"/>
    </source>
</evidence>
<feature type="binding site" evidence="10">
    <location>
        <position position="12"/>
    </location>
    <ligand>
        <name>[4Fe-4S] cluster</name>
        <dbReference type="ChEBI" id="CHEBI:49883"/>
        <label>1</label>
    </ligand>
</feature>
<keyword evidence="4 10" id="KW-0808">Transferase</keyword>
<dbReference type="Gene3D" id="2.40.50.140">
    <property type="entry name" value="Nucleic acid-binding proteins"/>
    <property type="match status" value="1"/>
</dbReference>
<comment type="function">
    <text evidence="1">Catalyzes the methylthiolation of N6-(dimethylallyl)adenosine (i(6)A), leading to the formation of 2-methylthio-N6-(dimethylallyl)adenosine (ms(2)i(6)A) at position 37 in tRNAs that read codons beginning with uridine.</text>
</comment>
<feature type="binding site" evidence="10">
    <location>
        <position position="158"/>
    </location>
    <ligand>
        <name>[4Fe-4S] cluster</name>
        <dbReference type="ChEBI" id="CHEBI:49883"/>
        <label>2</label>
        <note>4Fe-4S-S-AdoMet</note>
    </ligand>
</feature>
<dbReference type="NCBIfam" id="TIGR01125">
    <property type="entry name" value="30S ribosomal protein S12 methylthiotransferase RimO"/>
    <property type="match status" value="1"/>
</dbReference>
<dbReference type="PANTHER" id="PTHR43837:SF1">
    <property type="entry name" value="RIBOSOMAL PROTEIN US12 METHYLTHIOTRANSFERASE RIMO"/>
    <property type="match status" value="1"/>
</dbReference>
<name>A0A0M2NLZ0_9FIRM</name>
<feature type="domain" description="TRAM" evidence="11">
    <location>
        <begin position="373"/>
        <end position="441"/>
    </location>
</feature>
<dbReference type="Pfam" id="PF00919">
    <property type="entry name" value="UPF0004"/>
    <property type="match status" value="1"/>
</dbReference>
<evidence type="ECO:0000256" key="1">
    <source>
        <dbReference type="ARBA" id="ARBA00003234"/>
    </source>
</evidence>
<dbReference type="Gene3D" id="3.80.30.20">
    <property type="entry name" value="tm_1862 like domain"/>
    <property type="match status" value="1"/>
</dbReference>
<dbReference type="EC" id="2.8.4.4" evidence="10"/>
<keyword evidence="6 10" id="KW-0479">Metal-binding</keyword>
<evidence type="ECO:0000313" key="14">
    <source>
        <dbReference type="EMBL" id="KKI51447.1"/>
    </source>
</evidence>
<feature type="domain" description="Radical SAM core" evidence="13">
    <location>
        <begin position="140"/>
        <end position="370"/>
    </location>
</feature>
<feature type="binding site" evidence="10">
    <location>
        <position position="161"/>
    </location>
    <ligand>
        <name>[4Fe-4S] cluster</name>
        <dbReference type="ChEBI" id="CHEBI:49883"/>
        <label>2</label>
        <note>4Fe-4S-S-AdoMet</note>
    </ligand>
</feature>
<dbReference type="SFLD" id="SFLDS00029">
    <property type="entry name" value="Radical_SAM"/>
    <property type="match status" value="1"/>
</dbReference>
<dbReference type="PROSITE" id="PS50926">
    <property type="entry name" value="TRAM"/>
    <property type="match status" value="1"/>
</dbReference>
<evidence type="ECO:0000259" key="11">
    <source>
        <dbReference type="PROSITE" id="PS50926"/>
    </source>
</evidence>
<evidence type="ECO:0000256" key="4">
    <source>
        <dbReference type="ARBA" id="ARBA00022679"/>
    </source>
</evidence>
<dbReference type="RefSeq" id="WP_052740408.1">
    <property type="nucleotide sequence ID" value="NZ_LAYJ01000078.1"/>
</dbReference>
<keyword evidence="5 10" id="KW-0949">S-adenosyl-L-methionine</keyword>